<dbReference type="OMA" id="ATTYTME"/>
<keyword evidence="3" id="KW-1185">Reference proteome</keyword>
<dbReference type="OrthoDB" id="10340205at2759"/>
<organism evidence="2 3">
    <name type="scientific">Trametes pubescens</name>
    <name type="common">White-rot fungus</name>
    <dbReference type="NCBI Taxonomy" id="154538"/>
    <lineage>
        <taxon>Eukaryota</taxon>
        <taxon>Fungi</taxon>
        <taxon>Dikarya</taxon>
        <taxon>Basidiomycota</taxon>
        <taxon>Agaricomycotina</taxon>
        <taxon>Agaricomycetes</taxon>
        <taxon>Polyporales</taxon>
        <taxon>Polyporaceae</taxon>
        <taxon>Trametes</taxon>
    </lineage>
</organism>
<dbReference type="Proteomes" id="UP000184267">
    <property type="component" value="Unassembled WGS sequence"/>
</dbReference>
<dbReference type="AlphaFoldDB" id="A0A1M2W6H9"/>
<dbReference type="EMBL" id="MNAD01000157">
    <property type="protein sequence ID" value="OJT15458.1"/>
    <property type="molecule type" value="Genomic_DNA"/>
</dbReference>
<feature type="region of interest" description="Disordered" evidence="1">
    <location>
        <begin position="226"/>
        <end position="246"/>
    </location>
</feature>
<name>A0A1M2W6H9_TRAPU</name>
<sequence length="246" mass="27553">MASVSLLTLLGFNPHSYILTSLIHAPTCQRFREFWTTYEHPSRLMHQFRQHERQEDLPRVVFASSATTYTMEVPAEGMMPLAAAHVALAEIAKDTYGMVICQTMAECQLCPYPPKAQVLCVIDETVVMWCNEGARVVALGRTNPESVSGNPGWTRIDVTFASALDFLWFIKVFAEAKSDVIHRARELRDKLRRVMRTVPSHSPPSRPEHLCTVASHRASITAKVVQVSQDDEEDGEKAGEEELLAA</sequence>
<accession>A0A1M2W6H9</accession>
<evidence type="ECO:0000313" key="3">
    <source>
        <dbReference type="Proteomes" id="UP000184267"/>
    </source>
</evidence>
<evidence type="ECO:0000256" key="1">
    <source>
        <dbReference type="SAM" id="MobiDB-lite"/>
    </source>
</evidence>
<proteinExistence type="predicted"/>
<gene>
    <name evidence="2" type="ORF">TRAPUB_7631</name>
</gene>
<reference evidence="2 3" key="1">
    <citation type="submission" date="2016-10" db="EMBL/GenBank/DDBJ databases">
        <title>Genome sequence of the basidiomycete white-rot fungus Trametes pubescens.</title>
        <authorList>
            <person name="Makela M.R."/>
            <person name="Granchi Z."/>
            <person name="Peng M."/>
            <person name="De Vries R.P."/>
            <person name="Grigoriev I."/>
            <person name="Riley R."/>
            <person name="Hilden K."/>
        </authorList>
    </citation>
    <scope>NUCLEOTIDE SEQUENCE [LARGE SCALE GENOMIC DNA]</scope>
    <source>
        <strain evidence="2 3">FBCC735</strain>
    </source>
</reference>
<feature type="compositionally biased region" description="Acidic residues" evidence="1">
    <location>
        <begin position="229"/>
        <end position="246"/>
    </location>
</feature>
<evidence type="ECO:0000313" key="2">
    <source>
        <dbReference type="EMBL" id="OJT15458.1"/>
    </source>
</evidence>
<protein>
    <submittedName>
        <fullName evidence="2">Uncharacterized protein</fullName>
    </submittedName>
</protein>
<comment type="caution">
    <text evidence="2">The sequence shown here is derived from an EMBL/GenBank/DDBJ whole genome shotgun (WGS) entry which is preliminary data.</text>
</comment>